<dbReference type="AlphaFoldDB" id="A0A2T5G7L5"/>
<dbReference type="EMBL" id="PEBW01000003">
    <property type="protein sequence ID" value="PTQ52186.1"/>
    <property type="molecule type" value="Genomic_DNA"/>
</dbReference>
<sequence length="88" mass="9358">MRVKADFAYAELLGVHTKRAARAAHGGGVRGWLFRPNLCAGACSGSSRGRAGFRFEPVFALEKSSRERLLRSRHANGGSGNGLDDVAA</sequence>
<comment type="caution">
    <text evidence="1">The sequence shown here is derived from an EMBL/GenBank/DDBJ whole genome shotgun (WGS) entry which is preliminary data.</text>
</comment>
<protein>
    <submittedName>
        <fullName evidence="1">Uncharacterized protein</fullName>
    </submittedName>
</protein>
<gene>
    <name evidence="1" type="ORF">BLITH_1153</name>
</gene>
<accession>A0A2T5G7L5</accession>
<evidence type="ECO:0000313" key="1">
    <source>
        <dbReference type="EMBL" id="PTQ52186.1"/>
    </source>
</evidence>
<name>A0A2T5G7L5_9BACL</name>
<evidence type="ECO:0000313" key="2">
    <source>
        <dbReference type="Proteomes" id="UP000244016"/>
    </source>
</evidence>
<organism evidence="1 2">
    <name type="scientific">Brockia lithotrophica</name>
    <dbReference type="NCBI Taxonomy" id="933949"/>
    <lineage>
        <taxon>Bacteria</taxon>
        <taxon>Bacillati</taxon>
        <taxon>Bacillota</taxon>
        <taxon>Bacilli</taxon>
        <taxon>Bacillales</taxon>
        <taxon>Bacillales Family X. Incertae Sedis</taxon>
        <taxon>Brockia</taxon>
    </lineage>
</organism>
<dbReference type="Proteomes" id="UP000244016">
    <property type="component" value="Unassembled WGS sequence"/>
</dbReference>
<reference evidence="1 2" key="1">
    <citation type="submission" date="2017-08" db="EMBL/GenBank/DDBJ databases">
        <title>Burning lignite coal seam in the remote Altai Mountains harbors a hydrogen-driven thermophilic microbial community.</title>
        <authorList>
            <person name="Kadnikov V.V."/>
            <person name="Mardanov A.V."/>
            <person name="Ivasenko D."/>
            <person name="Beletsky A.V."/>
            <person name="Karnachuk O.V."/>
            <person name="Ravin N.V."/>
        </authorList>
    </citation>
    <scope>NUCLEOTIDE SEQUENCE [LARGE SCALE GENOMIC DNA]</scope>
    <source>
        <strain evidence="1">AL31</strain>
    </source>
</reference>
<proteinExistence type="predicted"/>